<feature type="compositionally biased region" description="Basic and acidic residues" evidence="1">
    <location>
        <begin position="65"/>
        <end position="77"/>
    </location>
</feature>
<comment type="caution">
    <text evidence="2">The sequence shown here is derived from an EMBL/GenBank/DDBJ whole genome shotgun (WGS) entry which is preliminary data.</text>
</comment>
<dbReference type="AlphaFoldDB" id="A0AAD6Q631"/>
<feature type="compositionally biased region" description="Polar residues" evidence="1">
    <location>
        <begin position="79"/>
        <end position="96"/>
    </location>
</feature>
<evidence type="ECO:0000313" key="2">
    <source>
        <dbReference type="EMBL" id="KAJ6979205.1"/>
    </source>
</evidence>
<gene>
    <name evidence="2" type="ORF">NC653_027381</name>
</gene>
<sequence>MSSATIPVVEETVFEALWPYKRQGEKQKFWGDRKRERRPRTSGENTWKQRGKPKKTEKKKPVKNNPEHKEEERKPEEQPLSSLLQKKNNPKISQNKSSRRWAQEQKGKQKEVYSRRKSPPAFQPELCHCL</sequence>
<accession>A0AAD6Q631</accession>
<feature type="region of interest" description="Disordered" evidence="1">
    <location>
        <begin position="24"/>
        <end position="130"/>
    </location>
</feature>
<feature type="compositionally biased region" description="Basic and acidic residues" evidence="1">
    <location>
        <begin position="24"/>
        <end position="34"/>
    </location>
</feature>
<evidence type="ECO:0000313" key="3">
    <source>
        <dbReference type="Proteomes" id="UP001164929"/>
    </source>
</evidence>
<protein>
    <submittedName>
        <fullName evidence="2">Uncharacterized protein</fullName>
    </submittedName>
</protein>
<feature type="compositionally biased region" description="Basic residues" evidence="1">
    <location>
        <begin position="49"/>
        <end position="62"/>
    </location>
</feature>
<feature type="compositionally biased region" description="Basic and acidic residues" evidence="1">
    <location>
        <begin position="101"/>
        <end position="114"/>
    </location>
</feature>
<evidence type="ECO:0000256" key="1">
    <source>
        <dbReference type="SAM" id="MobiDB-lite"/>
    </source>
</evidence>
<dbReference type="EMBL" id="JAQIZT010000011">
    <property type="protein sequence ID" value="KAJ6979205.1"/>
    <property type="molecule type" value="Genomic_DNA"/>
</dbReference>
<proteinExistence type="predicted"/>
<name>A0AAD6Q631_9ROSI</name>
<keyword evidence="3" id="KW-1185">Reference proteome</keyword>
<reference evidence="2" key="1">
    <citation type="journal article" date="2023" name="Mol. Ecol. Resour.">
        <title>Chromosome-level genome assembly of a triploid poplar Populus alba 'Berolinensis'.</title>
        <authorList>
            <person name="Chen S."/>
            <person name="Yu Y."/>
            <person name="Wang X."/>
            <person name="Wang S."/>
            <person name="Zhang T."/>
            <person name="Zhou Y."/>
            <person name="He R."/>
            <person name="Meng N."/>
            <person name="Wang Y."/>
            <person name="Liu W."/>
            <person name="Liu Z."/>
            <person name="Liu J."/>
            <person name="Guo Q."/>
            <person name="Huang H."/>
            <person name="Sederoff R.R."/>
            <person name="Wang G."/>
            <person name="Qu G."/>
            <person name="Chen S."/>
        </authorList>
    </citation>
    <scope>NUCLEOTIDE SEQUENCE</scope>
    <source>
        <strain evidence="2">SC-2020</strain>
    </source>
</reference>
<organism evidence="2 3">
    <name type="scientific">Populus alba x Populus x berolinensis</name>
    <dbReference type="NCBI Taxonomy" id="444605"/>
    <lineage>
        <taxon>Eukaryota</taxon>
        <taxon>Viridiplantae</taxon>
        <taxon>Streptophyta</taxon>
        <taxon>Embryophyta</taxon>
        <taxon>Tracheophyta</taxon>
        <taxon>Spermatophyta</taxon>
        <taxon>Magnoliopsida</taxon>
        <taxon>eudicotyledons</taxon>
        <taxon>Gunneridae</taxon>
        <taxon>Pentapetalae</taxon>
        <taxon>rosids</taxon>
        <taxon>fabids</taxon>
        <taxon>Malpighiales</taxon>
        <taxon>Salicaceae</taxon>
        <taxon>Saliceae</taxon>
        <taxon>Populus</taxon>
    </lineage>
</organism>
<dbReference type="Proteomes" id="UP001164929">
    <property type="component" value="Chromosome 11"/>
</dbReference>